<feature type="region of interest" description="Disordered" evidence="1">
    <location>
        <begin position="588"/>
        <end position="855"/>
    </location>
</feature>
<dbReference type="PANTHER" id="PTHR42470:SF1">
    <property type="entry name" value="VAST DOMAIN-CONTAINING PROTEIN"/>
    <property type="match status" value="1"/>
</dbReference>
<comment type="caution">
    <text evidence="3">The sequence shown here is derived from an EMBL/GenBank/DDBJ whole genome shotgun (WGS) entry which is preliminary data.</text>
</comment>
<evidence type="ECO:0000256" key="1">
    <source>
        <dbReference type="SAM" id="MobiDB-lite"/>
    </source>
</evidence>
<sequence>MRMLPSLADECSKSKLFACSSSLCPHRPSGNKNRAGWQVGLALARGKWTIPQAPTVGSQLGLGLGSVAFLGRNQLSTLLLYLTKERLNGCDNLDASLACRRRRLRTVRWQRRSQPHAHYAAYVRGHVQLTRSIYRRRRPRPDSSQRPTSTNIQQCCFEAIYKMGGSGPAYGAMGNMSAAKKRSIDTFLQDVEQDYHDAPSKRPYCPESLSSRVTDWLSQLPPESALEDEVELDGETGDEAEVDPDTMNLPKKDKGKGKGKTGGSAAGGLATPSLASASGASRPPTAIGSYQESTSTGRLVERGDYRVVNLKQNGIHILTLEDEQPIPANVSAACNTIGKPRTSPEPTPDEARRQRRYLTSLQTHGASEGEVEDWLKRNVFPGADDVCESGLIVRPKPTFQNCIPSLTTPNKIPKPIPDLVYGYTTKAEYTKFSDSQLIAGQTMDPPMGKVVGTGDLSFPFFVIEFKGVGPSNGNPWVASNQCAGGSAACVETAERLNRLLQQYPAAKTLDNISFSIGMDQDIARLFVSWSSRDLEYYLRDARPVFDLRSTEQYLLFRRYVKNILDWGKGPRLQEIQEAFDFILEEERKKASDQARQRPAPSASGSDSGKRAYLAQSGNSASGGSSVKGGGPTKGSVAPGPSSSRTQSNRSDRPPQVGYRSTSAASAASGSKSYQSGSYPAPRSDSGLGPAGGQDRRSRPPPPPPESRSGSTPSRSGNDAGRQAPIPPRPSGSGSYASGGSRSGSAGGQDMSSRPPPPQTGGRPGSTPSRSSHDDGRHAPRHRGPAILDPKQQPKPRNRSGGYDDGQRVPPPTRSSGSSAPRPDNSGQKPNATSRDPNYRGDSSSRNQFPDDYDRK</sequence>
<protein>
    <recommendedName>
        <fullName evidence="2">DUF7924 domain-containing protein</fullName>
    </recommendedName>
</protein>
<feature type="compositionally biased region" description="Low complexity" evidence="1">
    <location>
        <begin position="706"/>
        <end position="715"/>
    </location>
</feature>
<dbReference type="InterPro" id="IPR057684">
    <property type="entry name" value="DUF7924"/>
</dbReference>
<gene>
    <name evidence="3" type="ORF">PGQ11_006171</name>
</gene>
<feature type="region of interest" description="Disordered" evidence="1">
    <location>
        <begin position="224"/>
        <end position="295"/>
    </location>
</feature>
<dbReference type="Pfam" id="PF25545">
    <property type="entry name" value="DUF7924"/>
    <property type="match status" value="1"/>
</dbReference>
<dbReference type="EMBL" id="JAPCWZ010000004">
    <property type="protein sequence ID" value="KAK8867593.1"/>
    <property type="molecule type" value="Genomic_DNA"/>
</dbReference>
<accession>A0ABR2ISW0</accession>
<evidence type="ECO:0000259" key="2">
    <source>
        <dbReference type="Pfam" id="PF25545"/>
    </source>
</evidence>
<evidence type="ECO:0000313" key="4">
    <source>
        <dbReference type="Proteomes" id="UP001390339"/>
    </source>
</evidence>
<feature type="compositionally biased region" description="Low complexity" evidence="1">
    <location>
        <begin position="730"/>
        <end position="739"/>
    </location>
</feature>
<name>A0ABR2ISW0_9PEZI</name>
<proteinExistence type="predicted"/>
<feature type="compositionally biased region" description="Low complexity" evidence="1">
    <location>
        <begin position="657"/>
        <end position="678"/>
    </location>
</feature>
<feature type="compositionally biased region" description="Acidic residues" evidence="1">
    <location>
        <begin position="225"/>
        <end position="244"/>
    </location>
</feature>
<feature type="compositionally biased region" description="Polar residues" evidence="1">
    <location>
        <begin position="813"/>
        <end position="847"/>
    </location>
</feature>
<keyword evidence="4" id="KW-1185">Reference proteome</keyword>
<evidence type="ECO:0000313" key="3">
    <source>
        <dbReference type="EMBL" id="KAK8867593.1"/>
    </source>
</evidence>
<dbReference type="Proteomes" id="UP001390339">
    <property type="component" value="Unassembled WGS sequence"/>
</dbReference>
<feature type="domain" description="DUF7924" evidence="2">
    <location>
        <begin position="365"/>
        <end position="578"/>
    </location>
</feature>
<reference evidence="3 4" key="1">
    <citation type="journal article" date="2024" name="IMA Fungus">
        <title>Apiospora arundinis, a panoply of carbohydrate-active enzymes and secondary metabolites.</title>
        <authorList>
            <person name="Sorensen T."/>
            <person name="Petersen C."/>
            <person name="Muurmann A.T."/>
            <person name="Christiansen J.V."/>
            <person name="Brundto M.L."/>
            <person name="Overgaard C.K."/>
            <person name="Boysen A.T."/>
            <person name="Wollenberg R.D."/>
            <person name="Larsen T.O."/>
            <person name="Sorensen J.L."/>
            <person name="Nielsen K.L."/>
            <person name="Sondergaard T.E."/>
        </authorList>
    </citation>
    <scope>NUCLEOTIDE SEQUENCE [LARGE SCALE GENOMIC DNA]</scope>
    <source>
        <strain evidence="3 4">AAU 773</strain>
    </source>
</reference>
<organism evidence="3 4">
    <name type="scientific">Apiospora arundinis</name>
    <dbReference type="NCBI Taxonomy" id="335852"/>
    <lineage>
        <taxon>Eukaryota</taxon>
        <taxon>Fungi</taxon>
        <taxon>Dikarya</taxon>
        <taxon>Ascomycota</taxon>
        <taxon>Pezizomycotina</taxon>
        <taxon>Sordariomycetes</taxon>
        <taxon>Xylariomycetidae</taxon>
        <taxon>Amphisphaeriales</taxon>
        <taxon>Apiosporaceae</taxon>
        <taxon>Apiospora</taxon>
    </lineage>
</organism>
<feature type="compositionally biased region" description="Low complexity" evidence="1">
    <location>
        <begin position="267"/>
        <end position="281"/>
    </location>
</feature>
<dbReference type="PANTHER" id="PTHR42470">
    <property type="entry name" value="VAST DOMAIN-CONTAINING PROTEIN"/>
    <property type="match status" value="1"/>
</dbReference>